<evidence type="ECO:0000313" key="3">
    <source>
        <dbReference type="Proteomes" id="UP000290958"/>
    </source>
</evidence>
<dbReference type="SUPFAM" id="SSF48576">
    <property type="entry name" value="Terpenoid synthases"/>
    <property type="match status" value="1"/>
</dbReference>
<dbReference type="Pfam" id="PF00494">
    <property type="entry name" value="SQS_PSY"/>
    <property type="match status" value="1"/>
</dbReference>
<dbReference type="PANTHER" id="PTHR31480">
    <property type="entry name" value="BIFUNCTIONAL LYCOPENE CYCLASE/PHYTOENE SYNTHASE"/>
    <property type="match status" value="1"/>
</dbReference>
<reference evidence="3" key="1">
    <citation type="submission" date="2019-01" db="EMBL/GenBank/DDBJ databases">
        <title>Cytophagaceae bacterium strain CAR-16.</title>
        <authorList>
            <person name="Chen W.-M."/>
        </authorList>
    </citation>
    <scope>NUCLEOTIDE SEQUENCE [LARGE SCALE GENOMIC DNA]</scope>
    <source>
        <strain evidence="3">CHR27</strain>
    </source>
</reference>
<sequence>MTQAERAALVQAAYQSIARGSQSFAAASRLFAPMTRERAWLLYAWCRAADDMTDGQELGGAAAAVQEDAQAAHARLVALTDAALNSDAPVPAPFAALRLVASETHMPGAFIDDHIAGFALDAADWRPESEDDLLRYCYHVAGSVGCMMAVVMGVDPAEREVLDRASDLGLAFQLANIARDIVPDALAGRCYLPVQWLKAEGLAEADIPLPDHRPKLARMAQRLVELSRPYRASARIGAAHLAPRSRLAVLAADAIYGAIGERVVRRGESAWEERVRTGAAAKLGLFAGALMRAPFAPTYAPRTGLWTRPG</sequence>
<name>A0A4Q1KK87_9SPHN</name>
<dbReference type="EMBL" id="SBKP01000003">
    <property type="protein sequence ID" value="RXR29800.1"/>
    <property type="molecule type" value="Genomic_DNA"/>
</dbReference>
<comment type="caution">
    <text evidence="2">The sequence shown here is derived from an EMBL/GenBank/DDBJ whole genome shotgun (WGS) entry which is preliminary data.</text>
</comment>
<dbReference type="OrthoDB" id="9807580at2"/>
<dbReference type="PROSITE" id="PS01045">
    <property type="entry name" value="SQUALEN_PHYTOEN_SYN_2"/>
    <property type="match status" value="1"/>
</dbReference>
<keyword evidence="1" id="KW-0808">Transferase</keyword>
<gene>
    <name evidence="2" type="ORF">EQG66_04420</name>
</gene>
<dbReference type="Proteomes" id="UP000290958">
    <property type="component" value="Unassembled WGS sequence"/>
</dbReference>
<proteinExistence type="predicted"/>
<organism evidence="2 3">
    <name type="scientific">Sphingobium fluviale</name>
    <dbReference type="NCBI Taxonomy" id="2506423"/>
    <lineage>
        <taxon>Bacteria</taxon>
        <taxon>Pseudomonadati</taxon>
        <taxon>Pseudomonadota</taxon>
        <taxon>Alphaproteobacteria</taxon>
        <taxon>Sphingomonadales</taxon>
        <taxon>Sphingomonadaceae</taxon>
        <taxon>Sphingobium</taxon>
    </lineage>
</organism>
<dbReference type="InterPro" id="IPR019845">
    <property type="entry name" value="Squalene/phytoene_synthase_CS"/>
</dbReference>
<dbReference type="RefSeq" id="WP_129403339.1">
    <property type="nucleotide sequence ID" value="NZ_SBKP01000003.1"/>
</dbReference>
<dbReference type="SFLD" id="SFLDG01212">
    <property type="entry name" value="Phytoene_synthase_like"/>
    <property type="match status" value="1"/>
</dbReference>
<protein>
    <submittedName>
        <fullName evidence="2">Phytoene/squalene synthase family protein</fullName>
    </submittedName>
</protein>
<dbReference type="Gene3D" id="1.10.600.10">
    <property type="entry name" value="Farnesyl Diphosphate Synthase"/>
    <property type="match status" value="1"/>
</dbReference>
<keyword evidence="3" id="KW-1185">Reference proteome</keyword>
<evidence type="ECO:0000256" key="1">
    <source>
        <dbReference type="ARBA" id="ARBA00022679"/>
    </source>
</evidence>
<accession>A0A4Q1KK87</accession>
<dbReference type="SFLD" id="SFLDG01018">
    <property type="entry name" value="Squalene/Phytoene_Synthase_Lik"/>
    <property type="match status" value="1"/>
</dbReference>
<evidence type="ECO:0000313" key="2">
    <source>
        <dbReference type="EMBL" id="RXR29800.1"/>
    </source>
</evidence>
<dbReference type="InterPro" id="IPR002060">
    <property type="entry name" value="Squ/phyt_synthse"/>
</dbReference>
<dbReference type="AlphaFoldDB" id="A0A4Q1KK87"/>
<dbReference type="GO" id="GO:0051996">
    <property type="term" value="F:squalene synthase [NAD(P)H] activity"/>
    <property type="evidence" value="ECO:0007669"/>
    <property type="project" value="InterPro"/>
</dbReference>
<dbReference type="GO" id="GO:0004311">
    <property type="term" value="F:geranylgeranyl diphosphate synthase activity"/>
    <property type="evidence" value="ECO:0007669"/>
    <property type="project" value="InterPro"/>
</dbReference>
<dbReference type="InterPro" id="IPR044843">
    <property type="entry name" value="Trans_IPPS_bact-type"/>
</dbReference>
<dbReference type="InterPro" id="IPR033904">
    <property type="entry name" value="Trans_IPPS_HH"/>
</dbReference>
<dbReference type="GO" id="GO:0016117">
    <property type="term" value="P:carotenoid biosynthetic process"/>
    <property type="evidence" value="ECO:0007669"/>
    <property type="project" value="UniProtKB-ARBA"/>
</dbReference>
<dbReference type="InterPro" id="IPR008949">
    <property type="entry name" value="Isoprenoid_synthase_dom_sf"/>
</dbReference>
<dbReference type="CDD" id="cd00683">
    <property type="entry name" value="Trans_IPPS_HH"/>
    <property type="match status" value="1"/>
</dbReference>
<dbReference type="SFLD" id="SFLDS00005">
    <property type="entry name" value="Isoprenoid_Synthase_Type_I"/>
    <property type="match status" value="1"/>
</dbReference>